<comment type="caution">
    <text evidence="1">The sequence shown here is derived from an EMBL/GenBank/DDBJ whole genome shotgun (WGS) entry which is preliminary data.</text>
</comment>
<protein>
    <submittedName>
        <fullName evidence="1">Kynurenine 3-monooxygenase, mitochondrial</fullName>
        <ecNumber evidence="1">1.14.13.9</ecNumber>
    </submittedName>
</protein>
<name>A0ACC1IKV9_9FUNG</name>
<dbReference type="EMBL" id="JANBPG010000377">
    <property type="protein sequence ID" value="KAJ1897011.1"/>
    <property type="molecule type" value="Genomic_DNA"/>
</dbReference>
<reference evidence="1" key="1">
    <citation type="submission" date="2022-07" db="EMBL/GenBank/DDBJ databases">
        <title>Phylogenomic reconstructions and comparative analyses of Kickxellomycotina fungi.</title>
        <authorList>
            <person name="Reynolds N.K."/>
            <person name="Stajich J.E."/>
            <person name="Barry K."/>
            <person name="Grigoriev I.V."/>
            <person name="Crous P."/>
            <person name="Smith M.E."/>
        </authorList>
    </citation>
    <scope>NUCLEOTIDE SEQUENCE</scope>
    <source>
        <strain evidence="1">Benny 63K</strain>
    </source>
</reference>
<dbReference type="EC" id="1.14.13.9" evidence="1"/>
<evidence type="ECO:0000313" key="2">
    <source>
        <dbReference type="Proteomes" id="UP001150581"/>
    </source>
</evidence>
<keyword evidence="2" id="KW-1185">Reference proteome</keyword>
<proteinExistence type="predicted"/>
<evidence type="ECO:0000313" key="1">
    <source>
        <dbReference type="EMBL" id="KAJ1897011.1"/>
    </source>
</evidence>
<accession>A0ACC1IKV9</accession>
<organism evidence="1 2">
    <name type="scientific">Kickxella alabastrina</name>
    <dbReference type="NCBI Taxonomy" id="61397"/>
    <lineage>
        <taxon>Eukaryota</taxon>
        <taxon>Fungi</taxon>
        <taxon>Fungi incertae sedis</taxon>
        <taxon>Zoopagomycota</taxon>
        <taxon>Kickxellomycotina</taxon>
        <taxon>Kickxellomycetes</taxon>
        <taxon>Kickxellales</taxon>
        <taxon>Kickxellaceae</taxon>
        <taxon>Kickxella</taxon>
    </lineage>
</organism>
<dbReference type="Proteomes" id="UP001150581">
    <property type="component" value="Unassembled WGS sequence"/>
</dbReference>
<sequence length="162" mass="18400">MNCGFEDVETLDSIMLSILQESGNESERTSELSDDQLLRALDEYSAVRSADSGAIVDLALDNYVEMRAKVVDYAYLFRKRLEAVLHRIFPRHVIPLYTMVSFTSIPYSAVVRQWNRQTVWLRRSIWAIYATAAIGVGVMSARILGLRAAPLAEIARMLSRRK</sequence>
<keyword evidence="1" id="KW-0560">Oxidoreductase</keyword>
<gene>
    <name evidence="1" type="primary">BNA4_1</name>
    <name evidence="1" type="ORF">LPJ66_003638</name>
</gene>